<accession>A0ABR2IE88</accession>
<dbReference type="PANTHER" id="PTHR18947:SF28">
    <property type="entry name" value="GIRDIN, ISOFORM A"/>
    <property type="match status" value="1"/>
</dbReference>
<keyword evidence="4" id="KW-1185">Reference proteome</keyword>
<evidence type="ECO:0000313" key="3">
    <source>
        <dbReference type="EMBL" id="KAK8860945.1"/>
    </source>
</evidence>
<evidence type="ECO:0000313" key="2">
    <source>
        <dbReference type="EMBL" id="KAK8834574.1"/>
    </source>
</evidence>
<dbReference type="PANTHER" id="PTHR18947">
    <property type="entry name" value="HOOK PROTEINS"/>
    <property type="match status" value="1"/>
</dbReference>
<name>A0ABR2IE88_9EUKA</name>
<proteinExistence type="predicted"/>
<gene>
    <name evidence="3" type="ORF">M9Y10_012637</name>
    <name evidence="2" type="ORF">M9Y10_027296</name>
</gene>
<evidence type="ECO:0000313" key="4">
    <source>
        <dbReference type="Proteomes" id="UP001470230"/>
    </source>
</evidence>
<organism evidence="3 4">
    <name type="scientific">Tritrichomonas musculus</name>
    <dbReference type="NCBI Taxonomy" id="1915356"/>
    <lineage>
        <taxon>Eukaryota</taxon>
        <taxon>Metamonada</taxon>
        <taxon>Parabasalia</taxon>
        <taxon>Tritrichomonadida</taxon>
        <taxon>Tritrichomonadidae</taxon>
        <taxon>Tritrichomonas</taxon>
    </lineage>
</organism>
<dbReference type="EMBL" id="JAPFFF010000018">
    <property type="protein sequence ID" value="KAK8860945.1"/>
    <property type="molecule type" value="Genomic_DNA"/>
</dbReference>
<sequence>MNYDLQGKQKNSLQNKANAKILKLQKALDAEKQKVYTLQDNESRLQRKIDDLESAMRLLQQSANDAKEDAKRAMDELSIANRQLEVQPPTADDLLPPSCYRCDEFDPALSSAISRIANNTALQPVSKIKNCFLTIRKYYQKLLAERDEALDQAFSENQTLSAAFNQFIQDASIALTGNVCTLQDFFSNDAGQKIVEQIQKLRSQLGDLKHEQDIQRGFASAFTNSFAEFITEPNDPVRALNEVKERINAQQDQIAARSKKIHSLKSQIKNHESILKTKTADHEREKEELDFQRQELESRVNNLNKTVSELRQHNENLTNELEVATRTLEETQMTLSQEHSEHNTSILEEAASKEAKLKNEVKKRTQENKQLRQQINDNSKALDNLRQQLQASKNERRRADDDMENLKREIEEIQRDAASRLEAEKRNIVSSYDAAINELKEQCNKQRKDVERMAMDASQYDLKYASAQQEINGLRKDKRKLEKEVEAMKGQLERERKLMESKIRAEKIQTESNYFARLEEQKARSEAEKRKIFTLGAEAFRNFFNPNEQIDERSFKLVLDRARNTITQLQKSDNDIRRLLGVGESQTTLDAVAQMVMSKSQSKPF</sequence>
<feature type="coiled-coil region" evidence="1">
    <location>
        <begin position="240"/>
        <end position="509"/>
    </location>
</feature>
<dbReference type="Gene3D" id="1.10.287.1490">
    <property type="match status" value="1"/>
</dbReference>
<protein>
    <submittedName>
        <fullName evidence="3">Uncharacterized protein</fullName>
    </submittedName>
</protein>
<evidence type="ECO:0000256" key="1">
    <source>
        <dbReference type="SAM" id="Coils"/>
    </source>
</evidence>
<keyword evidence="1" id="KW-0175">Coiled coil</keyword>
<reference evidence="3 4" key="1">
    <citation type="submission" date="2024-04" db="EMBL/GenBank/DDBJ databases">
        <title>Tritrichomonas musculus Genome.</title>
        <authorList>
            <person name="Alves-Ferreira E."/>
            <person name="Grigg M."/>
            <person name="Lorenzi H."/>
            <person name="Galac M."/>
        </authorList>
    </citation>
    <scope>NUCLEOTIDE SEQUENCE [LARGE SCALE GENOMIC DNA]</scope>
    <source>
        <strain evidence="3 4">EAF2021</strain>
    </source>
</reference>
<comment type="caution">
    <text evidence="3">The sequence shown here is derived from an EMBL/GenBank/DDBJ whole genome shotgun (WGS) entry which is preliminary data.</text>
</comment>
<dbReference type="EMBL" id="JAPFFF010000370">
    <property type="protein sequence ID" value="KAK8834574.1"/>
    <property type="molecule type" value="Genomic_DNA"/>
</dbReference>
<dbReference type="Proteomes" id="UP001470230">
    <property type="component" value="Unassembled WGS sequence"/>
</dbReference>
<feature type="coiled-coil region" evidence="1">
    <location>
        <begin position="14"/>
        <end position="87"/>
    </location>
</feature>